<evidence type="ECO:0000313" key="2">
    <source>
        <dbReference type="Proteomes" id="UP000822688"/>
    </source>
</evidence>
<accession>A0A8T0IAL2</accession>
<keyword evidence="2" id="KW-1185">Reference proteome</keyword>
<comment type="caution">
    <text evidence="1">The sequence shown here is derived from an EMBL/GenBank/DDBJ whole genome shotgun (WGS) entry which is preliminary data.</text>
</comment>
<sequence>MPYSLMLNVRVMSSATPSFHSAEPPHDPYCPKMCEECYAEYGHSGPCVTCDDIADTEEAEDVEPLLDTLHAEDTIASASDYVSLVKKWQDRRAQLGASFLVLHCNLLGQEAQILRQRLCFKRNTTVHIVYSDVREAHGAPGSGVDLDASPLKETWRIIMKEKVNTIRDPTVVFLGNILLNGRTTFQDLTLDDVLIMYVPTIFAEFYAHSLSALMNSLHTFTPFLDDGARKSSRGGKVKAPAPVCCLENAVTHSQRKRISERDQALYDSANLVATQLYKGVSSHFGPHICQELEQRAGLGHELRIGLEDETVPFHNLYVARGGEVHLRRGMASDSSGFEIVCWTAFGSPEGGEFVVPGLLYKFHTGQGSTILFRPNRFFHATLPPEKRDVVNEKFAVALIS</sequence>
<organism evidence="1 2">
    <name type="scientific">Ceratodon purpureus</name>
    <name type="common">Fire moss</name>
    <name type="synonym">Dicranum purpureum</name>
    <dbReference type="NCBI Taxonomy" id="3225"/>
    <lineage>
        <taxon>Eukaryota</taxon>
        <taxon>Viridiplantae</taxon>
        <taxon>Streptophyta</taxon>
        <taxon>Embryophyta</taxon>
        <taxon>Bryophyta</taxon>
        <taxon>Bryophytina</taxon>
        <taxon>Bryopsida</taxon>
        <taxon>Dicranidae</taxon>
        <taxon>Pseudoditrichales</taxon>
        <taxon>Ditrichaceae</taxon>
        <taxon>Ceratodon</taxon>
    </lineage>
</organism>
<dbReference type="Proteomes" id="UP000822688">
    <property type="component" value="Chromosome 4"/>
</dbReference>
<gene>
    <name evidence="1" type="ORF">KC19_4G140800</name>
</gene>
<dbReference type="AlphaFoldDB" id="A0A8T0IAL2"/>
<dbReference type="OrthoDB" id="10333339at2759"/>
<protein>
    <submittedName>
        <fullName evidence="1">Uncharacterized protein</fullName>
    </submittedName>
</protein>
<proteinExistence type="predicted"/>
<dbReference type="EMBL" id="CM026424">
    <property type="protein sequence ID" value="KAG0579999.1"/>
    <property type="molecule type" value="Genomic_DNA"/>
</dbReference>
<name>A0A8T0IAL2_CERPU</name>
<evidence type="ECO:0000313" key="1">
    <source>
        <dbReference type="EMBL" id="KAG0579999.1"/>
    </source>
</evidence>
<reference evidence="1" key="1">
    <citation type="submission" date="2020-06" db="EMBL/GenBank/DDBJ databases">
        <title>WGS assembly of Ceratodon purpureus strain R40.</title>
        <authorList>
            <person name="Carey S.B."/>
            <person name="Jenkins J."/>
            <person name="Shu S."/>
            <person name="Lovell J.T."/>
            <person name="Sreedasyam A."/>
            <person name="Maumus F."/>
            <person name="Tiley G.P."/>
            <person name="Fernandez-Pozo N."/>
            <person name="Barry K."/>
            <person name="Chen C."/>
            <person name="Wang M."/>
            <person name="Lipzen A."/>
            <person name="Daum C."/>
            <person name="Saski C.A."/>
            <person name="Payton A.C."/>
            <person name="Mcbreen J.C."/>
            <person name="Conrad R.E."/>
            <person name="Kollar L.M."/>
            <person name="Olsson S."/>
            <person name="Huttunen S."/>
            <person name="Landis J.B."/>
            <person name="Wickett N.J."/>
            <person name="Johnson M.G."/>
            <person name="Rensing S.A."/>
            <person name="Grimwood J."/>
            <person name="Schmutz J."/>
            <person name="Mcdaniel S.F."/>
        </authorList>
    </citation>
    <scope>NUCLEOTIDE SEQUENCE</scope>
    <source>
        <strain evidence="1">R40</strain>
    </source>
</reference>